<dbReference type="OrthoDB" id="16092at2759"/>
<dbReference type="GeneID" id="6494141"/>
<evidence type="ECO:0000256" key="4">
    <source>
        <dbReference type="SAM" id="Coils"/>
    </source>
</evidence>
<dbReference type="HOGENOM" id="CLU_016588_0_0_1"/>
<dbReference type="InterPro" id="IPR039116">
    <property type="entry name" value="CCDC93"/>
</dbReference>
<dbReference type="PANTHER" id="PTHR16441">
    <property type="entry name" value="FIDIPIDINE"/>
    <property type="match status" value="1"/>
</dbReference>
<evidence type="ECO:0000313" key="8">
    <source>
        <dbReference type="Proteomes" id="UP000007801"/>
    </source>
</evidence>
<keyword evidence="3 4" id="KW-0175">Coiled coil</keyword>
<name>B3MF75_DROAN</name>
<evidence type="ECO:0000259" key="6">
    <source>
        <dbReference type="Pfam" id="PF21673"/>
    </source>
</evidence>
<evidence type="ECO:0000256" key="2">
    <source>
        <dbReference type="ARBA" id="ARBA00016765"/>
    </source>
</evidence>
<evidence type="ECO:0000256" key="3">
    <source>
        <dbReference type="ARBA" id="ARBA00023054"/>
    </source>
</evidence>
<accession>B3MF75</accession>
<comment type="similarity">
    <text evidence="1">Belongs to the CCDC93 family.</text>
</comment>
<dbReference type="InParanoid" id="B3MF75"/>
<protein>
    <recommendedName>
        <fullName evidence="2">Coiled-coil domain-containing protein 93</fullName>
    </recommendedName>
</protein>
<dbReference type="Pfam" id="PF21673">
    <property type="entry name" value="CCDC93_N"/>
    <property type="match status" value="1"/>
</dbReference>
<dbReference type="PANTHER" id="PTHR16441:SF0">
    <property type="entry name" value="COILED-COIL DOMAIN-CONTAINING PROTEIN 93"/>
    <property type="match status" value="1"/>
</dbReference>
<dbReference type="SMR" id="B3MF75"/>
<dbReference type="GO" id="GO:0006893">
    <property type="term" value="P:Golgi to plasma membrane transport"/>
    <property type="evidence" value="ECO:0007669"/>
    <property type="project" value="TreeGrafter"/>
</dbReference>
<dbReference type="AlphaFoldDB" id="B3MF75"/>
<dbReference type="OMA" id="YERQEAP"/>
<dbReference type="Proteomes" id="UP000007801">
    <property type="component" value="Unassembled WGS sequence"/>
</dbReference>
<keyword evidence="8" id="KW-1185">Reference proteome</keyword>
<dbReference type="EMBL" id="CH902619">
    <property type="protein sequence ID" value="EDV37703.1"/>
    <property type="molecule type" value="Genomic_DNA"/>
</dbReference>
<dbReference type="CTD" id="36808"/>
<evidence type="ECO:0000313" key="7">
    <source>
        <dbReference type="EMBL" id="EDV37703.1"/>
    </source>
</evidence>
<evidence type="ECO:0000256" key="1">
    <source>
        <dbReference type="ARBA" id="ARBA00007219"/>
    </source>
</evidence>
<feature type="coiled-coil region" evidence="4">
    <location>
        <begin position="533"/>
        <end position="591"/>
    </location>
</feature>
<dbReference type="STRING" id="7217.B3MF75"/>
<dbReference type="InterPro" id="IPR019159">
    <property type="entry name" value="CCDC93_CC"/>
</dbReference>
<dbReference type="eggNOG" id="KOG2701">
    <property type="taxonomic scope" value="Eukaryota"/>
</dbReference>
<dbReference type="KEGG" id="dan:6494141"/>
<feature type="domain" description="CCDC93 coiled-coil" evidence="5">
    <location>
        <begin position="188"/>
        <end position="584"/>
    </location>
</feature>
<feature type="domain" description="CCDC93 N-terminal" evidence="6">
    <location>
        <begin position="37"/>
        <end position="140"/>
    </location>
</feature>
<gene>
    <name evidence="7" type="primary">Dana\GF11277</name>
    <name evidence="7" type="synonym">dana_GLEANR_11345</name>
    <name evidence="7" type="ORF">GF11277</name>
</gene>
<dbReference type="PhylomeDB" id="B3MF75"/>
<dbReference type="InterPro" id="IPR048747">
    <property type="entry name" value="CCDC93_N"/>
</dbReference>
<organism evidence="7 8">
    <name type="scientific">Drosophila ananassae</name>
    <name type="common">Fruit fly</name>
    <dbReference type="NCBI Taxonomy" id="7217"/>
    <lineage>
        <taxon>Eukaryota</taxon>
        <taxon>Metazoa</taxon>
        <taxon>Ecdysozoa</taxon>
        <taxon>Arthropoda</taxon>
        <taxon>Hexapoda</taxon>
        <taxon>Insecta</taxon>
        <taxon>Pterygota</taxon>
        <taxon>Neoptera</taxon>
        <taxon>Endopterygota</taxon>
        <taxon>Diptera</taxon>
        <taxon>Brachycera</taxon>
        <taxon>Muscomorpha</taxon>
        <taxon>Ephydroidea</taxon>
        <taxon>Drosophilidae</taxon>
        <taxon>Drosophila</taxon>
        <taxon>Sophophora</taxon>
    </lineage>
</organism>
<feature type="coiled-coil region" evidence="4">
    <location>
        <begin position="283"/>
        <end position="436"/>
    </location>
</feature>
<evidence type="ECO:0000259" key="5">
    <source>
        <dbReference type="Pfam" id="PF09762"/>
    </source>
</evidence>
<sequence>MANRDVFSKILPNVKLATRIDAEGREVQVERREDTDAKAKEQDTFDILVAAGYYRARIKGLSAFDKVVGGMTWCIECCDYDVDVDLLFHENLSIGQKIALVEKIVSVLIDMKCPHSLEPHQVQGLEFLAIHPVIQWLVKTSVENRAERAQRLKRFAIGQFHNHYQYKSDKDNLTKIRLASANIKVIQDLYAPSRLYERQEAPADDDVSRVRLTLLEYGYQGPSCKSSADKKTLQSPGDPAELDLEEYLRSLSLVKDDFPSTQKRIDLDPQARHELQQHYADFKIEMETDAKELKAQNQQKRLEAAKIAFEHKVRRYCKDNEQLKEAEDEQAQKTKEMEEQLSAVSAELKSHKDIEEQSDPRLLEKVQKLLQQHEELKKSEADFKESCRTDLANLQQQIDDLEAFSAQDAEAQAVALAAEEQRLKELRLQLAKRNRGIVAIERKLDAIPDRTELAQYQRRFHELHNEMSGKHLETKQYYILYNTLNDKKRYMEKELTLLNSICEAYNEGMMSPHGREDFIRQFESIVDGVKSAQDKVRHKYNEERMRRDELNEELQSLLEIQRQYALAVKQLTRECQRCEEMQQQLKSIKSRTKSQAV</sequence>
<dbReference type="Pfam" id="PF09762">
    <property type="entry name" value="CCDC93_CC"/>
    <property type="match status" value="1"/>
</dbReference>
<dbReference type="FunCoup" id="B3MF75">
    <property type="interactions" value="419"/>
</dbReference>
<reference evidence="7 8" key="1">
    <citation type="journal article" date="2007" name="Nature">
        <title>Evolution of genes and genomes on the Drosophila phylogeny.</title>
        <authorList>
            <consortium name="Drosophila 12 Genomes Consortium"/>
            <person name="Clark A.G."/>
            <person name="Eisen M.B."/>
            <person name="Smith D.R."/>
            <person name="Bergman C.M."/>
            <person name="Oliver B."/>
            <person name="Markow T.A."/>
            <person name="Kaufman T.C."/>
            <person name="Kellis M."/>
            <person name="Gelbart W."/>
            <person name="Iyer V.N."/>
            <person name="Pollard D.A."/>
            <person name="Sackton T.B."/>
            <person name="Larracuente A.M."/>
            <person name="Singh N.D."/>
            <person name="Abad J.P."/>
            <person name="Abt D.N."/>
            <person name="Adryan B."/>
            <person name="Aguade M."/>
            <person name="Akashi H."/>
            <person name="Anderson W.W."/>
            <person name="Aquadro C.F."/>
            <person name="Ardell D.H."/>
            <person name="Arguello R."/>
            <person name="Artieri C.G."/>
            <person name="Barbash D.A."/>
            <person name="Barker D."/>
            <person name="Barsanti P."/>
            <person name="Batterham P."/>
            <person name="Batzoglou S."/>
            <person name="Begun D."/>
            <person name="Bhutkar A."/>
            <person name="Blanco E."/>
            <person name="Bosak S.A."/>
            <person name="Bradley R.K."/>
            <person name="Brand A.D."/>
            <person name="Brent M.R."/>
            <person name="Brooks A.N."/>
            <person name="Brown R.H."/>
            <person name="Butlin R.K."/>
            <person name="Caggese C."/>
            <person name="Calvi B.R."/>
            <person name="Bernardo de Carvalho A."/>
            <person name="Caspi A."/>
            <person name="Castrezana S."/>
            <person name="Celniker S.E."/>
            <person name="Chang J.L."/>
            <person name="Chapple C."/>
            <person name="Chatterji S."/>
            <person name="Chinwalla A."/>
            <person name="Civetta A."/>
            <person name="Clifton S.W."/>
            <person name="Comeron J.M."/>
            <person name="Costello J.C."/>
            <person name="Coyne J.A."/>
            <person name="Daub J."/>
            <person name="David R.G."/>
            <person name="Delcher A.L."/>
            <person name="Delehaunty K."/>
            <person name="Do C.B."/>
            <person name="Ebling H."/>
            <person name="Edwards K."/>
            <person name="Eickbush T."/>
            <person name="Evans J.D."/>
            <person name="Filipski A."/>
            <person name="Findeiss S."/>
            <person name="Freyhult E."/>
            <person name="Fulton L."/>
            <person name="Fulton R."/>
            <person name="Garcia A.C."/>
            <person name="Gardiner A."/>
            <person name="Garfield D.A."/>
            <person name="Garvin B.E."/>
            <person name="Gibson G."/>
            <person name="Gilbert D."/>
            <person name="Gnerre S."/>
            <person name="Godfrey J."/>
            <person name="Good R."/>
            <person name="Gotea V."/>
            <person name="Gravely B."/>
            <person name="Greenberg A.J."/>
            <person name="Griffiths-Jones S."/>
            <person name="Gross S."/>
            <person name="Guigo R."/>
            <person name="Gustafson E.A."/>
            <person name="Haerty W."/>
            <person name="Hahn M.W."/>
            <person name="Halligan D.L."/>
            <person name="Halpern A.L."/>
            <person name="Halter G.M."/>
            <person name="Han M.V."/>
            <person name="Heger A."/>
            <person name="Hillier L."/>
            <person name="Hinrichs A.S."/>
            <person name="Holmes I."/>
            <person name="Hoskins R.A."/>
            <person name="Hubisz M.J."/>
            <person name="Hultmark D."/>
            <person name="Huntley M.A."/>
            <person name="Jaffe D.B."/>
            <person name="Jagadeeshan S."/>
            <person name="Jeck W.R."/>
            <person name="Johnson J."/>
            <person name="Jones C.D."/>
            <person name="Jordan W.C."/>
            <person name="Karpen G.H."/>
            <person name="Kataoka E."/>
            <person name="Keightley P.D."/>
            <person name="Kheradpour P."/>
            <person name="Kirkness E.F."/>
            <person name="Koerich L.B."/>
            <person name="Kristiansen K."/>
            <person name="Kudrna D."/>
            <person name="Kulathinal R.J."/>
            <person name="Kumar S."/>
            <person name="Kwok R."/>
            <person name="Lander E."/>
            <person name="Langley C.H."/>
            <person name="Lapoint R."/>
            <person name="Lazzaro B.P."/>
            <person name="Lee S.J."/>
            <person name="Levesque L."/>
            <person name="Li R."/>
            <person name="Lin C.F."/>
            <person name="Lin M.F."/>
            <person name="Lindblad-Toh K."/>
            <person name="Llopart A."/>
            <person name="Long M."/>
            <person name="Low L."/>
            <person name="Lozovsky E."/>
            <person name="Lu J."/>
            <person name="Luo M."/>
            <person name="Machado C.A."/>
            <person name="Makalowski W."/>
            <person name="Marzo M."/>
            <person name="Matsuda M."/>
            <person name="Matzkin L."/>
            <person name="McAllister B."/>
            <person name="McBride C.S."/>
            <person name="McKernan B."/>
            <person name="McKernan K."/>
            <person name="Mendez-Lago M."/>
            <person name="Minx P."/>
            <person name="Mollenhauer M.U."/>
            <person name="Montooth K."/>
            <person name="Mount S.M."/>
            <person name="Mu X."/>
            <person name="Myers E."/>
            <person name="Negre B."/>
            <person name="Newfeld S."/>
            <person name="Nielsen R."/>
            <person name="Noor M.A."/>
            <person name="O'Grady P."/>
            <person name="Pachter L."/>
            <person name="Papaceit M."/>
            <person name="Parisi M.J."/>
            <person name="Parisi M."/>
            <person name="Parts L."/>
            <person name="Pedersen J.S."/>
            <person name="Pesole G."/>
            <person name="Phillippy A.M."/>
            <person name="Ponting C.P."/>
            <person name="Pop M."/>
            <person name="Porcelli D."/>
            <person name="Powell J.R."/>
            <person name="Prohaska S."/>
            <person name="Pruitt K."/>
            <person name="Puig M."/>
            <person name="Quesneville H."/>
            <person name="Ram K.R."/>
            <person name="Rand D."/>
            <person name="Rasmussen M.D."/>
            <person name="Reed L.K."/>
            <person name="Reenan R."/>
            <person name="Reily A."/>
            <person name="Remington K.A."/>
            <person name="Rieger T.T."/>
            <person name="Ritchie M.G."/>
            <person name="Robin C."/>
            <person name="Rogers Y.H."/>
            <person name="Rohde C."/>
            <person name="Rozas J."/>
            <person name="Rubenfield M.J."/>
            <person name="Ruiz A."/>
            <person name="Russo S."/>
            <person name="Salzberg S.L."/>
            <person name="Sanchez-Gracia A."/>
            <person name="Saranga D.J."/>
            <person name="Sato H."/>
            <person name="Schaeffer S.W."/>
            <person name="Schatz M.C."/>
            <person name="Schlenke T."/>
            <person name="Schwartz R."/>
            <person name="Segarra C."/>
            <person name="Singh R.S."/>
            <person name="Sirot L."/>
            <person name="Sirota M."/>
            <person name="Sisneros N.B."/>
            <person name="Smith C.D."/>
            <person name="Smith T.F."/>
            <person name="Spieth J."/>
            <person name="Stage D.E."/>
            <person name="Stark A."/>
            <person name="Stephan W."/>
            <person name="Strausberg R.L."/>
            <person name="Strempel S."/>
            <person name="Sturgill D."/>
            <person name="Sutton G."/>
            <person name="Sutton G.G."/>
            <person name="Tao W."/>
            <person name="Teichmann S."/>
            <person name="Tobari Y.N."/>
            <person name="Tomimura Y."/>
            <person name="Tsolas J.M."/>
            <person name="Valente V.L."/>
            <person name="Venter E."/>
            <person name="Venter J.C."/>
            <person name="Vicario S."/>
            <person name="Vieira F.G."/>
            <person name="Vilella A.J."/>
            <person name="Villasante A."/>
            <person name="Walenz B."/>
            <person name="Wang J."/>
            <person name="Wasserman M."/>
            <person name="Watts T."/>
            <person name="Wilson D."/>
            <person name="Wilson R.K."/>
            <person name="Wing R.A."/>
            <person name="Wolfner M.F."/>
            <person name="Wong A."/>
            <person name="Wong G.K."/>
            <person name="Wu C.I."/>
            <person name="Wu G."/>
            <person name="Yamamoto D."/>
            <person name="Yang H.P."/>
            <person name="Yang S.P."/>
            <person name="Yorke J.A."/>
            <person name="Yoshida K."/>
            <person name="Zdobnov E."/>
            <person name="Zhang P."/>
            <person name="Zhang Y."/>
            <person name="Zimin A.V."/>
            <person name="Baldwin J."/>
            <person name="Abdouelleil A."/>
            <person name="Abdulkadir J."/>
            <person name="Abebe A."/>
            <person name="Abera B."/>
            <person name="Abreu J."/>
            <person name="Acer S.C."/>
            <person name="Aftuck L."/>
            <person name="Alexander A."/>
            <person name="An P."/>
            <person name="Anderson E."/>
            <person name="Anderson S."/>
            <person name="Arachi H."/>
            <person name="Azer M."/>
            <person name="Bachantsang P."/>
            <person name="Barry A."/>
            <person name="Bayul T."/>
            <person name="Berlin A."/>
            <person name="Bessette D."/>
            <person name="Bloom T."/>
            <person name="Blye J."/>
            <person name="Boguslavskiy L."/>
            <person name="Bonnet C."/>
            <person name="Boukhgalter B."/>
            <person name="Bourzgui I."/>
            <person name="Brown A."/>
            <person name="Cahill P."/>
            <person name="Channer S."/>
            <person name="Cheshatsang Y."/>
            <person name="Chuda L."/>
            <person name="Citroen M."/>
            <person name="Collymore A."/>
            <person name="Cooke P."/>
            <person name="Costello M."/>
            <person name="D'Aco K."/>
            <person name="Daza R."/>
            <person name="De Haan G."/>
            <person name="DeGray S."/>
            <person name="DeMaso C."/>
            <person name="Dhargay N."/>
            <person name="Dooley K."/>
            <person name="Dooley E."/>
            <person name="Doricent M."/>
            <person name="Dorje P."/>
            <person name="Dorjee K."/>
            <person name="Dupes A."/>
            <person name="Elong R."/>
            <person name="Falk J."/>
            <person name="Farina A."/>
            <person name="Faro S."/>
            <person name="Ferguson D."/>
            <person name="Fisher S."/>
            <person name="Foley C.D."/>
            <person name="Franke A."/>
            <person name="Friedrich D."/>
            <person name="Gadbois L."/>
            <person name="Gearin G."/>
            <person name="Gearin C.R."/>
            <person name="Giannoukos G."/>
            <person name="Goode T."/>
            <person name="Graham J."/>
            <person name="Grandbois E."/>
            <person name="Grewal S."/>
            <person name="Gyaltsen K."/>
            <person name="Hafez N."/>
            <person name="Hagos B."/>
            <person name="Hall J."/>
            <person name="Henson C."/>
            <person name="Hollinger A."/>
            <person name="Honan T."/>
            <person name="Huard M.D."/>
            <person name="Hughes L."/>
            <person name="Hurhula B."/>
            <person name="Husby M.E."/>
            <person name="Kamat A."/>
            <person name="Kanga B."/>
            <person name="Kashin S."/>
            <person name="Khazanovich D."/>
            <person name="Kisner P."/>
            <person name="Lance K."/>
            <person name="Lara M."/>
            <person name="Lee W."/>
            <person name="Lennon N."/>
            <person name="Letendre F."/>
            <person name="LeVine R."/>
            <person name="Lipovsky A."/>
            <person name="Liu X."/>
            <person name="Liu J."/>
            <person name="Liu S."/>
            <person name="Lokyitsang T."/>
            <person name="Lokyitsang Y."/>
            <person name="Lubonja R."/>
            <person name="Lui A."/>
            <person name="MacDonald P."/>
            <person name="Magnisalis V."/>
            <person name="Maru K."/>
            <person name="Matthews C."/>
            <person name="McCusker W."/>
            <person name="McDonough S."/>
            <person name="Mehta T."/>
            <person name="Meldrim J."/>
            <person name="Meneus L."/>
            <person name="Mihai O."/>
            <person name="Mihalev A."/>
            <person name="Mihova T."/>
            <person name="Mittelman R."/>
            <person name="Mlenga V."/>
            <person name="Montmayeur A."/>
            <person name="Mulrain L."/>
            <person name="Navidi A."/>
            <person name="Naylor J."/>
            <person name="Negash T."/>
            <person name="Nguyen T."/>
            <person name="Nguyen N."/>
            <person name="Nicol R."/>
            <person name="Norbu C."/>
            <person name="Norbu N."/>
            <person name="Novod N."/>
            <person name="O'Neill B."/>
            <person name="Osman S."/>
            <person name="Markiewicz E."/>
            <person name="Oyono O.L."/>
            <person name="Patti C."/>
            <person name="Phunkhang P."/>
            <person name="Pierre F."/>
            <person name="Priest M."/>
            <person name="Raghuraman S."/>
            <person name="Rege F."/>
            <person name="Reyes R."/>
            <person name="Rise C."/>
            <person name="Rogov P."/>
            <person name="Ross K."/>
            <person name="Ryan E."/>
            <person name="Settipalli S."/>
            <person name="Shea T."/>
            <person name="Sherpa N."/>
            <person name="Shi L."/>
            <person name="Shih D."/>
            <person name="Sparrow T."/>
            <person name="Spaulding J."/>
            <person name="Stalker J."/>
            <person name="Stange-Thomann N."/>
            <person name="Stavropoulos S."/>
            <person name="Stone C."/>
            <person name="Strader C."/>
            <person name="Tesfaye S."/>
            <person name="Thomson T."/>
            <person name="Thoulutsang Y."/>
            <person name="Thoulutsang D."/>
            <person name="Topham K."/>
            <person name="Topping I."/>
            <person name="Tsamla T."/>
            <person name="Vassiliev H."/>
            <person name="Vo A."/>
            <person name="Wangchuk T."/>
            <person name="Wangdi T."/>
            <person name="Weiand M."/>
            <person name="Wilkinson J."/>
            <person name="Wilson A."/>
            <person name="Yadav S."/>
            <person name="Young G."/>
            <person name="Yu Q."/>
            <person name="Zembek L."/>
            <person name="Zhong D."/>
            <person name="Zimmer A."/>
            <person name="Zwirko Z."/>
            <person name="Jaffe D.B."/>
            <person name="Alvarez P."/>
            <person name="Brockman W."/>
            <person name="Butler J."/>
            <person name="Chin C."/>
            <person name="Gnerre S."/>
            <person name="Grabherr M."/>
            <person name="Kleber M."/>
            <person name="Mauceli E."/>
            <person name="MacCallum I."/>
        </authorList>
    </citation>
    <scope>NUCLEOTIDE SEQUENCE [LARGE SCALE GENOMIC DNA]</scope>
    <source>
        <strain evidence="8">Tucson 14024-0371.13</strain>
    </source>
</reference>
<proteinExistence type="inferred from homology"/>